<gene>
    <name evidence="1" type="ORF">ACD_71C00239G0001</name>
</gene>
<protein>
    <submittedName>
        <fullName evidence="1">Uncharacterized protein</fullName>
    </submittedName>
</protein>
<reference evidence="1" key="1">
    <citation type="journal article" date="2012" name="Science">
        <title>Fermentation, hydrogen, and sulfur metabolism in multiple uncultivated bacterial phyla.</title>
        <authorList>
            <person name="Wrighton K.C."/>
            <person name="Thomas B.C."/>
            <person name="Sharon I."/>
            <person name="Miller C.S."/>
            <person name="Castelle C.J."/>
            <person name="VerBerkmoes N.C."/>
            <person name="Wilkins M.J."/>
            <person name="Hettich R.L."/>
            <person name="Lipton M.S."/>
            <person name="Williams K.H."/>
            <person name="Long P.E."/>
            <person name="Banfield J.F."/>
        </authorList>
    </citation>
    <scope>NUCLEOTIDE SEQUENCE [LARGE SCALE GENOMIC DNA]</scope>
</reference>
<comment type="caution">
    <text evidence="1">The sequence shown here is derived from an EMBL/GenBank/DDBJ whole genome shotgun (WGS) entry which is preliminary data.</text>
</comment>
<evidence type="ECO:0000313" key="1">
    <source>
        <dbReference type="EMBL" id="EKD44095.1"/>
    </source>
</evidence>
<dbReference type="EMBL" id="AMFJ01028970">
    <property type="protein sequence ID" value="EKD44095.1"/>
    <property type="molecule type" value="Genomic_DNA"/>
</dbReference>
<organism evidence="1">
    <name type="scientific">uncultured bacterium</name>
    <name type="common">gcode 4</name>
    <dbReference type="NCBI Taxonomy" id="1234023"/>
    <lineage>
        <taxon>Bacteria</taxon>
        <taxon>environmental samples</taxon>
    </lineage>
</organism>
<sequence length="169" mass="20124">MSFLKWLTRQFIGCCRDDQVDGEIETPHFFHRFRGKIRWDRVYQHRKGCFWNQSPSQVFQGGEFRGHGRGYISFLRWTFWRLLELPDSLRIRTGKGTRNRQSLLRWMRRNIRMISYAPDRSADGFHTTHPEISQTDTLYNYAKNSQQSLDCIKTQGSLSSFSPPQRTVL</sequence>
<name>K1YM87_9BACT</name>
<proteinExistence type="predicted"/>
<dbReference type="AlphaFoldDB" id="K1YM87"/>
<accession>K1YM87</accession>